<feature type="domain" description="WW" evidence="3">
    <location>
        <begin position="523"/>
        <end position="550"/>
    </location>
</feature>
<dbReference type="InParanoid" id="Q4DV58"/>
<comment type="caution">
    <text evidence="4">The sequence shown here is derived from an EMBL/GenBank/DDBJ whole genome shotgun (WGS) entry which is preliminary data.</text>
</comment>
<dbReference type="InterPro" id="IPR001202">
    <property type="entry name" value="WW_dom"/>
</dbReference>
<dbReference type="EMBL" id="AAHK01000154">
    <property type="protein sequence ID" value="EAN96388.1"/>
    <property type="molecule type" value="Genomic_DNA"/>
</dbReference>
<proteinExistence type="predicted"/>
<dbReference type="Proteomes" id="UP000002296">
    <property type="component" value="Unassembled WGS sequence"/>
</dbReference>
<feature type="region of interest" description="Disordered" evidence="2">
    <location>
        <begin position="546"/>
        <end position="572"/>
    </location>
</feature>
<feature type="region of interest" description="Disordered" evidence="2">
    <location>
        <begin position="449"/>
        <end position="488"/>
    </location>
</feature>
<dbReference type="PROSITE" id="PS50020">
    <property type="entry name" value="WW_DOMAIN_2"/>
    <property type="match status" value="1"/>
</dbReference>
<keyword evidence="5" id="KW-1185">Reference proteome</keyword>
<feature type="compositionally biased region" description="Basic and acidic residues" evidence="2">
    <location>
        <begin position="197"/>
        <end position="216"/>
    </location>
</feature>
<feature type="compositionally biased region" description="Basic and acidic residues" evidence="2">
    <location>
        <begin position="462"/>
        <end position="473"/>
    </location>
</feature>
<evidence type="ECO:0000313" key="4">
    <source>
        <dbReference type="EMBL" id="EAN96388.1"/>
    </source>
</evidence>
<protein>
    <recommendedName>
        <fullName evidence="3">WW domain-containing protein</fullName>
    </recommendedName>
</protein>
<dbReference type="OMA" id="GMATHNS"/>
<feature type="region of interest" description="Disordered" evidence="2">
    <location>
        <begin position="16"/>
        <end position="226"/>
    </location>
</feature>
<sequence length="572" mass="62247">MSRLNSPPPPYLVVSLLRGVATGPKTTNKERKKGRRGEGVSLDAETRKLTGGCCGESKKQNMSGSLLQKKESKAPTTRLLKSKKPSKEPLKTETAVSKAEPSKKPTVTLKTSKLAPADSLAKQKMALHHLEKTGRLSSHLTASKGKNDGKLSSPALSAPETISTAPPPLLAPTHSETSSEESLHLDTYDGSLTPVETPREMRHPYDKNTFGREKGNSTHAEPSVVEKKSCEKDVSFKLHASTQPPSVTLVEETKRQTVEAGGQNKGFFDKESIIQQLVNAEERNGQLMAEVARLQRALDADGNAKFVQHALLTESEVEKLKQELLRERSSTRHHREAHMEALIELGKLKEAVDRYGDRASLLRRNAELEARIDEMAKKTVTQDLIMAKLREETALLETRHGNSSCGSEYVTVRHASLCGLCRERLGADAGRRVARDRLAQLAALEPLGVVPPPLSESWPPEVTRRLQEPREKAPSTPVPPPSGDAASLWRDAGVDAQPQHVSKEGIGSSSAASKGPCGAANIWRELPAMDGRALYYNIVTNATTFEPPALMDPASGERKGDENKGFATIEGK</sequence>
<dbReference type="PaxDb" id="353153-Q4DV58"/>
<dbReference type="KEGG" id="tcr:508647.20"/>
<evidence type="ECO:0000256" key="2">
    <source>
        <dbReference type="SAM" id="MobiDB-lite"/>
    </source>
</evidence>
<dbReference type="RefSeq" id="XP_818239.1">
    <property type="nucleotide sequence ID" value="XM_813146.1"/>
</dbReference>
<dbReference type="SMR" id="Q4DV58"/>
<evidence type="ECO:0000256" key="1">
    <source>
        <dbReference type="SAM" id="Coils"/>
    </source>
</evidence>
<accession>Q4DV58</accession>
<dbReference type="PROSITE" id="PS01159">
    <property type="entry name" value="WW_DOMAIN_1"/>
    <property type="match status" value="1"/>
</dbReference>
<organism evidence="4 5">
    <name type="scientific">Trypanosoma cruzi (strain CL Brener)</name>
    <dbReference type="NCBI Taxonomy" id="353153"/>
    <lineage>
        <taxon>Eukaryota</taxon>
        <taxon>Discoba</taxon>
        <taxon>Euglenozoa</taxon>
        <taxon>Kinetoplastea</taxon>
        <taxon>Metakinetoplastina</taxon>
        <taxon>Trypanosomatida</taxon>
        <taxon>Trypanosomatidae</taxon>
        <taxon>Trypanosoma</taxon>
        <taxon>Schizotrypanum</taxon>
    </lineage>
</organism>
<keyword evidence="1" id="KW-0175">Coiled coil</keyword>
<feature type="coiled-coil region" evidence="1">
    <location>
        <begin position="270"/>
        <end position="297"/>
    </location>
</feature>
<evidence type="ECO:0000313" key="5">
    <source>
        <dbReference type="Proteomes" id="UP000002296"/>
    </source>
</evidence>
<dbReference type="GeneID" id="3550436"/>
<dbReference type="AlphaFoldDB" id="Q4DV58"/>
<feature type="compositionally biased region" description="Basic and acidic residues" evidence="2">
    <location>
        <begin position="555"/>
        <end position="564"/>
    </location>
</feature>
<reference evidence="4 5" key="1">
    <citation type="journal article" date="2005" name="Science">
        <title>The genome sequence of Trypanosoma cruzi, etiologic agent of Chagas disease.</title>
        <authorList>
            <person name="El-Sayed N.M."/>
            <person name="Myler P.J."/>
            <person name="Bartholomeu D.C."/>
            <person name="Nilsson D."/>
            <person name="Aggarwal G."/>
            <person name="Tran A.N."/>
            <person name="Ghedin E."/>
            <person name="Worthey E.A."/>
            <person name="Delcher A.L."/>
            <person name="Blandin G."/>
            <person name="Westenberger S.J."/>
            <person name="Caler E."/>
            <person name="Cerqueira G.C."/>
            <person name="Branche C."/>
            <person name="Haas B."/>
            <person name="Anupama A."/>
            <person name="Arner E."/>
            <person name="Aslund L."/>
            <person name="Attipoe P."/>
            <person name="Bontempi E."/>
            <person name="Bringaud F."/>
            <person name="Burton P."/>
            <person name="Cadag E."/>
            <person name="Campbell D.A."/>
            <person name="Carrington M."/>
            <person name="Crabtree J."/>
            <person name="Darban H."/>
            <person name="da Silveira J.F."/>
            <person name="de Jong P."/>
            <person name="Edwards K."/>
            <person name="Englund P.T."/>
            <person name="Fazelina G."/>
            <person name="Feldblyum T."/>
            <person name="Ferella M."/>
            <person name="Frasch A.C."/>
            <person name="Gull K."/>
            <person name="Horn D."/>
            <person name="Hou L."/>
            <person name="Huang Y."/>
            <person name="Kindlund E."/>
            <person name="Klingbeil M."/>
            <person name="Kluge S."/>
            <person name="Koo H."/>
            <person name="Lacerda D."/>
            <person name="Levin M.J."/>
            <person name="Lorenzi H."/>
            <person name="Louie T."/>
            <person name="Machado C.R."/>
            <person name="McCulloch R."/>
            <person name="McKenna A."/>
            <person name="Mizuno Y."/>
            <person name="Mottram J.C."/>
            <person name="Nelson S."/>
            <person name="Ochaya S."/>
            <person name="Osoegawa K."/>
            <person name="Pai G."/>
            <person name="Parsons M."/>
            <person name="Pentony M."/>
            <person name="Pettersson U."/>
            <person name="Pop M."/>
            <person name="Ramirez J.L."/>
            <person name="Rinta J."/>
            <person name="Robertson L."/>
            <person name="Salzberg S.L."/>
            <person name="Sanchez D.O."/>
            <person name="Seyler A."/>
            <person name="Sharma R."/>
            <person name="Shetty J."/>
            <person name="Simpson A.J."/>
            <person name="Sisk E."/>
            <person name="Tammi M.T."/>
            <person name="Tarleton R."/>
            <person name="Teixeira S."/>
            <person name="Van Aken S."/>
            <person name="Vogt C."/>
            <person name="Ward P.N."/>
            <person name="Wickstead B."/>
            <person name="Wortman J."/>
            <person name="White O."/>
            <person name="Fraser C.M."/>
            <person name="Stuart K.D."/>
            <person name="Andersson B."/>
        </authorList>
    </citation>
    <scope>NUCLEOTIDE SEQUENCE [LARGE SCALE GENOMIC DNA]</scope>
    <source>
        <strain evidence="4 5">CL Brener</strain>
    </source>
</reference>
<evidence type="ECO:0000259" key="3">
    <source>
        <dbReference type="PROSITE" id="PS50020"/>
    </source>
</evidence>
<name>Q4DV58_TRYCC</name>
<gene>
    <name evidence="4" type="ORF">Tc00.1047053508647.20</name>
</gene>